<comment type="subcellular location">
    <subcellularLocation>
        <location evidence="1">Membrane</location>
        <topology evidence="1">Multi-pass membrane protein</topology>
    </subcellularLocation>
</comment>
<evidence type="ECO:0000313" key="8">
    <source>
        <dbReference type="EMBL" id="NKN32249.1"/>
    </source>
</evidence>
<feature type="compositionally biased region" description="Basic residues" evidence="6">
    <location>
        <begin position="441"/>
        <end position="451"/>
    </location>
</feature>
<feature type="transmembrane region" description="Helical" evidence="7">
    <location>
        <begin position="232"/>
        <end position="248"/>
    </location>
</feature>
<feature type="transmembrane region" description="Helical" evidence="7">
    <location>
        <begin position="405"/>
        <end position="426"/>
    </location>
</feature>
<evidence type="ECO:0000256" key="7">
    <source>
        <dbReference type="SAM" id="Phobius"/>
    </source>
</evidence>
<dbReference type="PANTHER" id="PTHR30474:SF3">
    <property type="entry name" value="PEPTIDOGLYCAN GLYCOSYLTRANSFERASE RODA"/>
    <property type="match status" value="1"/>
</dbReference>
<feature type="transmembrane region" description="Helical" evidence="7">
    <location>
        <begin position="209"/>
        <end position="226"/>
    </location>
</feature>
<feature type="region of interest" description="Disordered" evidence="6">
    <location>
        <begin position="430"/>
        <end position="458"/>
    </location>
</feature>
<evidence type="ECO:0000256" key="4">
    <source>
        <dbReference type="ARBA" id="ARBA00022989"/>
    </source>
</evidence>
<sequence length="458" mass="48486">MSAPPPDLRAAWALRAPERELLAWGLLCVGLGFAMAIGSAQAAGARLGAEVLVAPALQLGCVVVIHLGLVALRCRGDQLLTACIALLAGFGLLVRYRMGAFDPGDPTDPGLYALPLGVTAMLVTCALAMRGRHVRLATAGWLWAALSLALVAVVLALGQRFRGAIYGVGLVTPTELLKITAVVFMAWFVDRHAKALGEWRGPGSMWPPLRALWPLAGFWAVLAALLLWQRDLGMLAVLATVQLVVLVAGSGRRGYLWWGLGLGGALGAAALGLFAHGQRRLAAWLDPFADPTGASWQILQGLSGMYSGGLWGEGLGAGNPEYTPIAQSDFIYAVIGEEFGFVGCVLLVVFVLILLWRGLLVAERTRDRFGRLLGLGLVSALACQTLLNLGGVTKLIPLTGITLPLISQGGTSLVTVLVMLGLVLALSDGPAPRTPGTRRTTNPRRRTTRPRQRPDQTQ</sequence>
<evidence type="ECO:0000256" key="2">
    <source>
        <dbReference type="ARBA" id="ARBA00022692"/>
    </source>
</evidence>
<gene>
    <name evidence="8" type="ORF">HF203_03320</name>
</gene>
<evidence type="ECO:0000256" key="6">
    <source>
        <dbReference type="SAM" id="MobiDB-lite"/>
    </source>
</evidence>
<feature type="transmembrane region" description="Helical" evidence="7">
    <location>
        <begin position="339"/>
        <end position="360"/>
    </location>
</feature>
<feature type="compositionally biased region" description="Low complexity" evidence="6">
    <location>
        <begin position="430"/>
        <end position="440"/>
    </location>
</feature>
<evidence type="ECO:0000256" key="5">
    <source>
        <dbReference type="ARBA" id="ARBA00023136"/>
    </source>
</evidence>
<protein>
    <submittedName>
        <fullName evidence="8">FtsW/RodA/SpoVE family cell cycle protein</fullName>
    </submittedName>
</protein>
<proteinExistence type="predicted"/>
<dbReference type="InterPro" id="IPR001182">
    <property type="entry name" value="FtsW/RodA"/>
</dbReference>
<dbReference type="RefSeq" id="WP_168666564.1">
    <property type="nucleotide sequence ID" value="NZ_JAAXKX010000003.1"/>
</dbReference>
<comment type="caution">
    <text evidence="8">The sequence shown here is derived from an EMBL/GenBank/DDBJ whole genome shotgun (WGS) entry which is preliminary data.</text>
</comment>
<feature type="transmembrane region" description="Helical" evidence="7">
    <location>
        <begin position="255"/>
        <end position="275"/>
    </location>
</feature>
<dbReference type="PANTHER" id="PTHR30474">
    <property type="entry name" value="CELL CYCLE PROTEIN"/>
    <property type="match status" value="1"/>
</dbReference>
<evidence type="ECO:0000256" key="1">
    <source>
        <dbReference type="ARBA" id="ARBA00004141"/>
    </source>
</evidence>
<reference evidence="8 9" key="1">
    <citation type="submission" date="2020-04" db="EMBL/GenBank/DDBJ databases">
        <title>Draft Whole-Genome sequence of Marichromatium bheemlicum DSM 18632, type strain.</title>
        <authorList>
            <person name="Kyndt J.A."/>
            <person name="Meyer T.E."/>
        </authorList>
    </citation>
    <scope>NUCLEOTIDE SEQUENCE [LARGE SCALE GENOMIC DNA]</scope>
    <source>
        <strain evidence="8 9">DSM 18632</strain>
    </source>
</reference>
<feature type="transmembrane region" description="Helical" evidence="7">
    <location>
        <begin position="164"/>
        <end position="189"/>
    </location>
</feature>
<keyword evidence="9" id="KW-1185">Reference proteome</keyword>
<organism evidence="8 9">
    <name type="scientific">Marichromatium bheemlicum</name>
    <dbReference type="NCBI Taxonomy" id="365339"/>
    <lineage>
        <taxon>Bacteria</taxon>
        <taxon>Pseudomonadati</taxon>
        <taxon>Pseudomonadota</taxon>
        <taxon>Gammaproteobacteria</taxon>
        <taxon>Chromatiales</taxon>
        <taxon>Chromatiaceae</taxon>
        <taxon>Marichromatium</taxon>
    </lineage>
</organism>
<accession>A0ABX1I5E0</accession>
<evidence type="ECO:0000313" key="9">
    <source>
        <dbReference type="Proteomes" id="UP000740754"/>
    </source>
</evidence>
<dbReference type="Proteomes" id="UP000740754">
    <property type="component" value="Unassembled WGS sequence"/>
</dbReference>
<feature type="transmembrane region" description="Helical" evidence="7">
    <location>
        <begin position="372"/>
        <end position="393"/>
    </location>
</feature>
<keyword evidence="3" id="KW-0133">Cell shape</keyword>
<feature type="transmembrane region" description="Helical" evidence="7">
    <location>
        <begin position="141"/>
        <end position="158"/>
    </location>
</feature>
<keyword evidence="4 7" id="KW-1133">Transmembrane helix</keyword>
<name>A0ABX1I5E0_9GAMM</name>
<feature type="transmembrane region" description="Helical" evidence="7">
    <location>
        <begin position="110"/>
        <end position="129"/>
    </location>
</feature>
<evidence type="ECO:0000256" key="3">
    <source>
        <dbReference type="ARBA" id="ARBA00022960"/>
    </source>
</evidence>
<keyword evidence="2 7" id="KW-0812">Transmembrane</keyword>
<feature type="transmembrane region" description="Helical" evidence="7">
    <location>
        <begin position="52"/>
        <end position="72"/>
    </location>
</feature>
<keyword evidence="5 7" id="KW-0472">Membrane</keyword>
<dbReference type="Pfam" id="PF01098">
    <property type="entry name" value="FTSW_RODA_SPOVE"/>
    <property type="match status" value="1"/>
</dbReference>
<feature type="transmembrane region" description="Helical" evidence="7">
    <location>
        <begin position="79"/>
        <end position="98"/>
    </location>
</feature>
<dbReference type="EMBL" id="JAAXKX010000003">
    <property type="protein sequence ID" value="NKN32249.1"/>
    <property type="molecule type" value="Genomic_DNA"/>
</dbReference>